<dbReference type="Pfam" id="PF26037">
    <property type="entry name" value="zf-RING_DCST1_C"/>
    <property type="match status" value="1"/>
</dbReference>
<gene>
    <name evidence="9" type="ORF">AFUS01_LOCUS46285</name>
</gene>
<feature type="transmembrane region" description="Helical" evidence="6">
    <location>
        <begin position="82"/>
        <end position="99"/>
    </location>
</feature>
<dbReference type="AlphaFoldDB" id="A0A8J2LV41"/>
<evidence type="ECO:0000313" key="10">
    <source>
        <dbReference type="Proteomes" id="UP000708208"/>
    </source>
</evidence>
<feature type="domain" description="E3 ubiquitin-protein ligase DCST1-like C-terminal" evidence="8">
    <location>
        <begin position="655"/>
        <end position="698"/>
    </location>
</feature>
<sequence>MCLFCFKWFRVRAAVKELKIAKLNAYTRPTGLKVPEKPSCLKLCCKNICCYCFKCKVFSTKSTVFEYFCTAGSYGNTVLKGLLRFLLVLASVAILLHFLKNKLKLSLSEVWVYLIGILIGLGVTFSRTIRLLMVLLAPQIFTQNVRFALMTNAAYVALKGPGKNFRYNLDALIEGLHKCKVDLEHSLRDAMHLILYPLEIVTQFFLSVESAIDVALGKLREAVEFVQSSVSSLERVMQDAFEWLRAVTDLCNFNFDTPYNRCKREFAEAVTDCTEKLGDFMSFMCHVDVLDSLCEVTKVTKSMCTQPSVIGENLLSVIRKELQDVLDAWTEFFDARLYNVTVVPPKSKLTYSKNPNLFETLKQHVFQSFDFVLRWPITLQDLLTLGIAVVMISSSAYYLYWYLHSDQHDNQYITDGMVRMDLRRRMLGKQGIFPLNHAESKEYVQVWSLRRLKSEKSKFRRQVFMVATSSIPTIIYIFIDSTLYSLLLLIQHLGKYVNNAQVLSNTTGPGNFNHTEGTTENPLPKLSRRINSLLEFDLSDCVPTPRVPNFGRDAIIGLLLLFCIVSTAFEAYGLRLRHVICGHYYPERQISRDRWLYMHILNSRGSFFKYAKTHVLAKLTGDDNENVFRVGCVQRFIDKCPRGRTLCALLSVNRKQCFLCGKSADLDDHDEFQNCSECKAVYCSDCFHHLKRECPVCSIHIAYDLEIDEESGSTDSSEDNQNSKPRRITKMFRQIRARKMSDAASSRKMNEESNSQSLPTTSTTEEEIVSDADGDDQFQKRRSNRRRLFQSNSLGHTTNSSSKKLSAELQTYSHDESNANQVSSKRKKKLHSSGNMSEEKSVQTSTHGRNQGYVHHEGSLSSGRYTDLIKGSDDSNYFPYDNSESENLLRPDDNASKPLFIKSYGSSVHGRSQEYNDAVETSLTTGRLDDMPQLTLKENKSPVTIFKHQWQAKDYFHHLVKALTSQMLTLDVEGTHTPTIVLQCIRVSNPMTQPVIPVVVRSSSYKQFQVLSSEDLVSGIDSCSSYGFARSGVTSIEQVSKGIYGHNEVDNHQRRRKDPSTRTSHGVSDYEYKRCIPTEENPIDGRLKMLYGQVLLELTSDFPQFDMKSESSEFNLN</sequence>
<evidence type="ECO:0000313" key="9">
    <source>
        <dbReference type="EMBL" id="CAG7837127.1"/>
    </source>
</evidence>
<comment type="caution">
    <text evidence="9">The sequence shown here is derived from an EMBL/GenBank/DDBJ whole genome shotgun (WGS) entry which is preliminary data.</text>
</comment>
<dbReference type="Proteomes" id="UP000708208">
    <property type="component" value="Unassembled WGS sequence"/>
</dbReference>
<dbReference type="OrthoDB" id="6598372at2759"/>
<name>A0A8J2LV41_9HEXA</name>
<feature type="compositionally biased region" description="Polar residues" evidence="5">
    <location>
        <begin position="752"/>
        <end position="763"/>
    </location>
</feature>
<evidence type="ECO:0000259" key="7">
    <source>
        <dbReference type="Pfam" id="PF07782"/>
    </source>
</evidence>
<evidence type="ECO:0000256" key="5">
    <source>
        <dbReference type="SAM" id="MobiDB-lite"/>
    </source>
</evidence>
<feature type="region of interest" description="Disordered" evidence="5">
    <location>
        <begin position="737"/>
        <end position="866"/>
    </location>
</feature>
<protein>
    <recommendedName>
        <fullName evidence="11">Dendritic cell-specific transmembrane protein-like domain-containing protein</fullName>
    </recommendedName>
</protein>
<dbReference type="PANTHER" id="PTHR21041:SF9">
    <property type="entry name" value="DENDRITIC CELL-SPECIFIC TRANSMEMBRANE PROTEIN-LIKE DOMAIN-CONTAINING PROTEIN"/>
    <property type="match status" value="1"/>
</dbReference>
<keyword evidence="4 6" id="KW-0472">Membrane</keyword>
<dbReference type="Pfam" id="PF26039">
    <property type="entry name" value="Dcst2"/>
    <property type="match status" value="1"/>
</dbReference>
<dbReference type="EMBL" id="CAJVCH010571290">
    <property type="protein sequence ID" value="CAG7837127.1"/>
    <property type="molecule type" value="Genomic_DNA"/>
</dbReference>
<feature type="transmembrane region" description="Helical" evidence="6">
    <location>
        <begin position="382"/>
        <end position="403"/>
    </location>
</feature>
<evidence type="ECO:0000256" key="1">
    <source>
        <dbReference type="ARBA" id="ARBA00004141"/>
    </source>
</evidence>
<feature type="compositionally biased region" description="Acidic residues" evidence="5">
    <location>
        <begin position="764"/>
        <end position="776"/>
    </location>
</feature>
<evidence type="ECO:0008006" key="11">
    <source>
        <dbReference type="Google" id="ProtNLM"/>
    </source>
</evidence>
<feature type="compositionally biased region" description="Polar residues" evidence="5">
    <location>
        <begin position="832"/>
        <end position="849"/>
    </location>
</feature>
<feature type="compositionally biased region" description="Polar residues" evidence="5">
    <location>
        <begin position="789"/>
        <end position="823"/>
    </location>
</feature>
<proteinExistence type="predicted"/>
<keyword evidence="3 6" id="KW-1133">Transmembrane helix</keyword>
<evidence type="ECO:0000259" key="8">
    <source>
        <dbReference type="Pfam" id="PF26037"/>
    </source>
</evidence>
<evidence type="ECO:0000256" key="3">
    <source>
        <dbReference type="ARBA" id="ARBA00022989"/>
    </source>
</evidence>
<dbReference type="GO" id="GO:0016020">
    <property type="term" value="C:membrane"/>
    <property type="evidence" value="ECO:0007669"/>
    <property type="project" value="UniProtKB-SubCell"/>
</dbReference>
<accession>A0A8J2LV41</accession>
<dbReference type="InterPro" id="IPR058842">
    <property type="entry name" value="DCST1_C"/>
</dbReference>
<evidence type="ECO:0000256" key="4">
    <source>
        <dbReference type="ARBA" id="ARBA00023136"/>
    </source>
</evidence>
<feature type="transmembrane region" description="Helical" evidence="6">
    <location>
        <begin position="111"/>
        <end position="137"/>
    </location>
</feature>
<keyword evidence="2 6" id="KW-0812">Transmembrane</keyword>
<dbReference type="InterPro" id="IPR012858">
    <property type="entry name" value="DC_STAMP-like"/>
</dbReference>
<organism evidence="9 10">
    <name type="scientific">Allacma fusca</name>
    <dbReference type="NCBI Taxonomy" id="39272"/>
    <lineage>
        <taxon>Eukaryota</taxon>
        <taxon>Metazoa</taxon>
        <taxon>Ecdysozoa</taxon>
        <taxon>Arthropoda</taxon>
        <taxon>Hexapoda</taxon>
        <taxon>Collembola</taxon>
        <taxon>Symphypleona</taxon>
        <taxon>Sminthuridae</taxon>
        <taxon>Allacma</taxon>
    </lineage>
</organism>
<keyword evidence="10" id="KW-1185">Reference proteome</keyword>
<feature type="domain" description="Dendritic cell-specific transmembrane protein-like" evidence="7">
    <location>
        <begin position="408"/>
        <end position="597"/>
    </location>
</feature>
<dbReference type="PANTHER" id="PTHR21041">
    <property type="entry name" value="DENDRITIC CELL-SPECIFIC TRANSMEMBRANE PROTEIN"/>
    <property type="match status" value="1"/>
</dbReference>
<feature type="region of interest" description="Disordered" evidence="5">
    <location>
        <begin position="710"/>
        <end position="729"/>
    </location>
</feature>
<reference evidence="9" key="1">
    <citation type="submission" date="2021-06" db="EMBL/GenBank/DDBJ databases">
        <authorList>
            <person name="Hodson N. C."/>
            <person name="Mongue J. A."/>
            <person name="Jaron S. K."/>
        </authorList>
    </citation>
    <scope>NUCLEOTIDE SEQUENCE</scope>
</reference>
<feature type="region of interest" description="Disordered" evidence="5">
    <location>
        <begin position="1044"/>
        <end position="1068"/>
    </location>
</feature>
<dbReference type="InterPro" id="IPR051856">
    <property type="entry name" value="CSR-E3_Ligase_Protein"/>
</dbReference>
<feature type="transmembrane region" description="Helical" evidence="6">
    <location>
        <begin position="459"/>
        <end position="479"/>
    </location>
</feature>
<dbReference type="Pfam" id="PF07782">
    <property type="entry name" value="DC_STAMP"/>
    <property type="match status" value="1"/>
</dbReference>
<evidence type="ECO:0000256" key="2">
    <source>
        <dbReference type="ARBA" id="ARBA00022692"/>
    </source>
</evidence>
<evidence type="ECO:0000256" key="6">
    <source>
        <dbReference type="SAM" id="Phobius"/>
    </source>
</evidence>
<comment type="subcellular location">
    <subcellularLocation>
        <location evidence="1">Membrane</location>
        <topology evidence="1">Multi-pass membrane protein</topology>
    </subcellularLocation>
</comment>